<sequence>MDDFIKKKITSMPNASKQDLEDLYNTERMKRKIHRKGPAPKLLGDELCEICGQTANGFHYNVLSCEGCKGFFRRTIINGIKYTCRTGVNTCDLQTAMARQRCQKCRIMRCLKVSHRYFLIIISNSVISKTLTGMNPAFVRKRKNDAVSSPYENSSASRPSVIVNKLPKDDEDLIQATMMPWRISLCSAIEPLDISSCPNSFFRVLLSLQSHIKKFFISELPLVDCFSEELLDLIGEGTISELTFLHIANLYDRSSKSIRFSDDLIFTAEDLVNKYGVHVGIVRHLFYFLEQFQKTIDVNFDISIIGLIAGCVFFRPDRGSAVPNGEDLAKQIQIYDKYISTMRSYIERYRSFNKDLLTEVLLMLTSLRELSIEFKHQQVNQGLLSALVKSMNNHHEISPDMIQQLTLDHQFYQN</sequence>
<proteinExistence type="predicted"/>
<dbReference type="PROSITE" id="PS51030">
    <property type="entry name" value="NUCLEAR_REC_DBD_2"/>
    <property type="match status" value="1"/>
</dbReference>
<dbReference type="Gene3D" id="3.30.50.10">
    <property type="entry name" value="Erythroid Transcription Factor GATA-1, subunit A"/>
    <property type="match status" value="1"/>
</dbReference>
<keyword evidence="1" id="KW-0479">Metal-binding</keyword>
<dbReference type="GO" id="GO:0000122">
    <property type="term" value="P:negative regulation of transcription by RNA polymerase II"/>
    <property type="evidence" value="ECO:0007669"/>
    <property type="project" value="TreeGrafter"/>
</dbReference>
<dbReference type="InterPro" id="IPR050234">
    <property type="entry name" value="Nuclear_hormone_rcpt_NR1"/>
</dbReference>
<dbReference type="AlphaFoldDB" id="E4X225"/>
<dbReference type="Proteomes" id="UP000001307">
    <property type="component" value="Unassembled WGS sequence"/>
</dbReference>
<dbReference type="PANTHER" id="PTHR24082:SF509">
    <property type="entry name" value="NUCLEAR RECEPTOR SUBFAMILY 1, GROUP H, MEMBER 3"/>
    <property type="match status" value="1"/>
</dbReference>
<keyword evidence="4" id="KW-0805">Transcription regulation</keyword>
<dbReference type="GO" id="GO:0030154">
    <property type="term" value="P:cell differentiation"/>
    <property type="evidence" value="ECO:0007669"/>
    <property type="project" value="TreeGrafter"/>
</dbReference>
<dbReference type="Pfam" id="PF00105">
    <property type="entry name" value="zf-C4"/>
    <property type="match status" value="1"/>
</dbReference>
<evidence type="ECO:0000256" key="8">
    <source>
        <dbReference type="ARBA" id="ARBA00023242"/>
    </source>
</evidence>
<dbReference type="PROSITE" id="PS00031">
    <property type="entry name" value="NUCLEAR_REC_DBD_1"/>
    <property type="match status" value="1"/>
</dbReference>
<keyword evidence="3" id="KW-0862">Zinc</keyword>
<evidence type="ECO:0000256" key="3">
    <source>
        <dbReference type="ARBA" id="ARBA00022833"/>
    </source>
</evidence>
<dbReference type="PANTHER" id="PTHR24082">
    <property type="entry name" value="NUCLEAR HORMONE RECEPTOR"/>
    <property type="match status" value="1"/>
</dbReference>
<dbReference type="GO" id="GO:0008270">
    <property type="term" value="F:zinc ion binding"/>
    <property type="evidence" value="ECO:0007669"/>
    <property type="project" value="UniProtKB-KW"/>
</dbReference>
<dbReference type="InterPro" id="IPR001628">
    <property type="entry name" value="Znf_hrmn_rcpt"/>
</dbReference>
<evidence type="ECO:0000256" key="1">
    <source>
        <dbReference type="ARBA" id="ARBA00022723"/>
    </source>
</evidence>
<organism evidence="10">
    <name type="scientific">Oikopleura dioica</name>
    <name type="common">Tunicate</name>
    <dbReference type="NCBI Taxonomy" id="34765"/>
    <lineage>
        <taxon>Eukaryota</taxon>
        <taxon>Metazoa</taxon>
        <taxon>Chordata</taxon>
        <taxon>Tunicata</taxon>
        <taxon>Appendicularia</taxon>
        <taxon>Copelata</taxon>
        <taxon>Oikopleuridae</taxon>
        <taxon>Oikopleura</taxon>
    </lineage>
</organism>
<dbReference type="InterPro" id="IPR013088">
    <property type="entry name" value="Znf_NHR/GATA"/>
</dbReference>
<protein>
    <recommendedName>
        <fullName evidence="9">Nuclear receptor domain-containing protein</fullName>
    </recommendedName>
</protein>
<gene>
    <name evidence="10" type="ORF">GSOID_T00015935001</name>
</gene>
<evidence type="ECO:0000256" key="7">
    <source>
        <dbReference type="ARBA" id="ARBA00023170"/>
    </source>
</evidence>
<evidence type="ECO:0000256" key="6">
    <source>
        <dbReference type="ARBA" id="ARBA00023163"/>
    </source>
</evidence>
<dbReference type="InterPro" id="IPR035500">
    <property type="entry name" value="NHR-like_dom_sf"/>
</dbReference>
<evidence type="ECO:0000313" key="10">
    <source>
        <dbReference type="EMBL" id="CBY23493.1"/>
    </source>
</evidence>
<dbReference type="GO" id="GO:0004879">
    <property type="term" value="F:nuclear receptor activity"/>
    <property type="evidence" value="ECO:0007669"/>
    <property type="project" value="TreeGrafter"/>
</dbReference>
<dbReference type="PRINTS" id="PR00047">
    <property type="entry name" value="STROIDFINGER"/>
</dbReference>
<dbReference type="OrthoDB" id="6355676at2759"/>
<dbReference type="SMART" id="SM00399">
    <property type="entry name" value="ZnF_C4"/>
    <property type="match status" value="1"/>
</dbReference>
<dbReference type="GO" id="GO:0000978">
    <property type="term" value="F:RNA polymerase II cis-regulatory region sequence-specific DNA binding"/>
    <property type="evidence" value="ECO:0007669"/>
    <property type="project" value="TreeGrafter"/>
</dbReference>
<dbReference type="SUPFAM" id="SSF48508">
    <property type="entry name" value="Nuclear receptor ligand-binding domain"/>
    <property type="match status" value="1"/>
</dbReference>
<accession>E4X225</accession>
<feature type="domain" description="Nuclear receptor" evidence="9">
    <location>
        <begin position="45"/>
        <end position="141"/>
    </location>
</feature>
<keyword evidence="11" id="KW-1185">Reference proteome</keyword>
<keyword evidence="5" id="KW-0238">DNA-binding</keyword>
<evidence type="ECO:0000256" key="2">
    <source>
        <dbReference type="ARBA" id="ARBA00022771"/>
    </source>
</evidence>
<dbReference type="GO" id="GO:0045944">
    <property type="term" value="P:positive regulation of transcription by RNA polymerase II"/>
    <property type="evidence" value="ECO:0007669"/>
    <property type="project" value="TreeGrafter"/>
</dbReference>
<name>E4X225_OIKDI</name>
<evidence type="ECO:0000313" key="11">
    <source>
        <dbReference type="Proteomes" id="UP000001307"/>
    </source>
</evidence>
<dbReference type="InParanoid" id="E4X225"/>
<dbReference type="EMBL" id="FN653021">
    <property type="protein sequence ID" value="CBY23493.1"/>
    <property type="molecule type" value="Genomic_DNA"/>
</dbReference>
<dbReference type="Gene3D" id="1.10.565.10">
    <property type="entry name" value="Retinoid X Receptor"/>
    <property type="match status" value="1"/>
</dbReference>
<keyword evidence="6" id="KW-0804">Transcription</keyword>
<keyword evidence="7" id="KW-0675">Receptor</keyword>
<evidence type="ECO:0000259" key="9">
    <source>
        <dbReference type="PROSITE" id="PS51030"/>
    </source>
</evidence>
<keyword evidence="8" id="KW-0539">Nucleus</keyword>
<evidence type="ECO:0000256" key="4">
    <source>
        <dbReference type="ARBA" id="ARBA00023015"/>
    </source>
</evidence>
<reference evidence="10" key="1">
    <citation type="journal article" date="2010" name="Science">
        <title>Plasticity of animal genome architecture unmasked by rapid evolution of a pelagic tunicate.</title>
        <authorList>
            <person name="Denoeud F."/>
            <person name="Henriet S."/>
            <person name="Mungpakdee S."/>
            <person name="Aury J.M."/>
            <person name="Da Silva C."/>
            <person name="Brinkmann H."/>
            <person name="Mikhaleva J."/>
            <person name="Olsen L.C."/>
            <person name="Jubin C."/>
            <person name="Canestro C."/>
            <person name="Bouquet J.M."/>
            <person name="Danks G."/>
            <person name="Poulain J."/>
            <person name="Campsteijn C."/>
            <person name="Adamski M."/>
            <person name="Cross I."/>
            <person name="Yadetie F."/>
            <person name="Muffato M."/>
            <person name="Louis A."/>
            <person name="Butcher S."/>
            <person name="Tsagkogeorga G."/>
            <person name="Konrad A."/>
            <person name="Singh S."/>
            <person name="Jensen M.F."/>
            <person name="Cong E.H."/>
            <person name="Eikeseth-Otteraa H."/>
            <person name="Noel B."/>
            <person name="Anthouard V."/>
            <person name="Porcel B.M."/>
            <person name="Kachouri-Lafond R."/>
            <person name="Nishino A."/>
            <person name="Ugolini M."/>
            <person name="Chourrout P."/>
            <person name="Nishida H."/>
            <person name="Aasland R."/>
            <person name="Huzurbazar S."/>
            <person name="Westhof E."/>
            <person name="Delsuc F."/>
            <person name="Lehrach H."/>
            <person name="Reinhardt R."/>
            <person name="Weissenbach J."/>
            <person name="Roy S.W."/>
            <person name="Artiguenave F."/>
            <person name="Postlethwait J.H."/>
            <person name="Manak J.R."/>
            <person name="Thompson E.M."/>
            <person name="Jaillon O."/>
            <person name="Du Pasquier L."/>
            <person name="Boudinot P."/>
            <person name="Liberles D.A."/>
            <person name="Volff J.N."/>
            <person name="Philippe H."/>
            <person name="Lenhard B."/>
            <person name="Roest Crollius H."/>
            <person name="Wincker P."/>
            <person name="Chourrout D."/>
        </authorList>
    </citation>
    <scope>NUCLEOTIDE SEQUENCE [LARGE SCALE GENOMIC DNA]</scope>
</reference>
<keyword evidence="2" id="KW-0863">Zinc-finger</keyword>
<dbReference type="SUPFAM" id="SSF57716">
    <property type="entry name" value="Glucocorticoid receptor-like (DNA-binding domain)"/>
    <property type="match status" value="1"/>
</dbReference>
<evidence type="ECO:0000256" key="5">
    <source>
        <dbReference type="ARBA" id="ARBA00023125"/>
    </source>
</evidence>